<evidence type="ECO:0000313" key="2">
    <source>
        <dbReference type="EMBL" id="KAK5694118.1"/>
    </source>
</evidence>
<accession>A0AAN7W1L1</accession>
<protein>
    <submittedName>
        <fullName evidence="2">Uncharacterized protein</fullName>
    </submittedName>
</protein>
<comment type="caution">
    <text evidence="2">The sequence shown here is derived from an EMBL/GenBank/DDBJ whole genome shotgun (WGS) entry which is preliminary data.</text>
</comment>
<dbReference type="Proteomes" id="UP001310594">
    <property type="component" value="Unassembled WGS sequence"/>
</dbReference>
<organism evidence="2 3">
    <name type="scientific">Elasticomyces elasticus</name>
    <dbReference type="NCBI Taxonomy" id="574655"/>
    <lineage>
        <taxon>Eukaryota</taxon>
        <taxon>Fungi</taxon>
        <taxon>Dikarya</taxon>
        <taxon>Ascomycota</taxon>
        <taxon>Pezizomycotina</taxon>
        <taxon>Dothideomycetes</taxon>
        <taxon>Dothideomycetidae</taxon>
        <taxon>Mycosphaerellales</taxon>
        <taxon>Teratosphaeriaceae</taxon>
        <taxon>Elasticomyces</taxon>
    </lineage>
</organism>
<reference evidence="2" key="1">
    <citation type="submission" date="2023-08" db="EMBL/GenBank/DDBJ databases">
        <title>Black Yeasts Isolated from many extreme environments.</title>
        <authorList>
            <person name="Coleine C."/>
            <person name="Stajich J.E."/>
            <person name="Selbmann L."/>
        </authorList>
    </citation>
    <scope>NUCLEOTIDE SEQUENCE</scope>
    <source>
        <strain evidence="2">CCFEE 5810</strain>
    </source>
</reference>
<feature type="region of interest" description="Disordered" evidence="1">
    <location>
        <begin position="240"/>
        <end position="261"/>
    </location>
</feature>
<proteinExistence type="predicted"/>
<dbReference type="AlphaFoldDB" id="A0AAN7W1L1"/>
<name>A0AAN7W1L1_9PEZI</name>
<evidence type="ECO:0000256" key="1">
    <source>
        <dbReference type="SAM" id="MobiDB-lite"/>
    </source>
</evidence>
<dbReference type="EMBL" id="JAVRQU010000016">
    <property type="protein sequence ID" value="KAK5694118.1"/>
    <property type="molecule type" value="Genomic_DNA"/>
</dbReference>
<evidence type="ECO:0000313" key="3">
    <source>
        <dbReference type="Proteomes" id="UP001310594"/>
    </source>
</evidence>
<feature type="compositionally biased region" description="Basic and acidic residues" evidence="1">
    <location>
        <begin position="25"/>
        <end position="37"/>
    </location>
</feature>
<sequence>MDTIFNVLTDSSALCTSTSACSFDSSDHVNADEEPRRNPHAGKATIERMLTTAPEDRLSTKKYIKGMKYSYSSPGTRKIQDMWVNRFDSFRQNTLTYPNRPVLAQVELSRHKLALDKPAGTDQVNDTIKRIGLVSDLIGRVHSHSLRSGAARDIASLPKTAVNAQDRPGFNADNLRDSLGHSVQAAASGLSRAYAGNSAIDFYAARAAAKANHKMLPKFAIPGVFTDTGEQVPEPIVSTRSVVEGRDSPLPTRSPIGHFKY</sequence>
<gene>
    <name evidence="2" type="ORF">LTR97_009739</name>
</gene>
<feature type="region of interest" description="Disordered" evidence="1">
    <location>
        <begin position="24"/>
        <end position="44"/>
    </location>
</feature>